<dbReference type="PROSITE" id="PS51257">
    <property type="entry name" value="PROKAR_LIPOPROTEIN"/>
    <property type="match status" value="1"/>
</dbReference>
<comment type="caution">
    <text evidence="1">The sequence shown here is derived from an EMBL/GenBank/DDBJ whole genome shotgun (WGS) entry which is preliminary data.</text>
</comment>
<organism evidence="1 2">
    <name type="scientific">Marinifilum caeruleilacunae</name>
    <dbReference type="NCBI Taxonomy" id="2499076"/>
    <lineage>
        <taxon>Bacteria</taxon>
        <taxon>Pseudomonadati</taxon>
        <taxon>Bacteroidota</taxon>
        <taxon>Bacteroidia</taxon>
        <taxon>Marinilabiliales</taxon>
        <taxon>Marinifilaceae</taxon>
    </lineage>
</organism>
<sequence length="171" mass="20156">MKNLTFFIVLILSIQVFCSCNKVDKKYAEKLIEKIEEQEKIHSIDVYEGTYTINEFKFNNSEVIRKNTPKYLGVILDKPSLLDSLEIEEEYLNQILKLFKKTNVTGFDSNSKGQYYFIEGGFIDDHYGKLYSPIELEDVELYTEEMFIPFSKSIVRYRKHLRGRWYKASGA</sequence>
<dbReference type="Proteomes" id="UP000732105">
    <property type="component" value="Unassembled WGS sequence"/>
</dbReference>
<protein>
    <submittedName>
        <fullName evidence="1">Uncharacterized protein</fullName>
    </submittedName>
</protein>
<evidence type="ECO:0000313" key="1">
    <source>
        <dbReference type="EMBL" id="NOU62297.1"/>
    </source>
</evidence>
<name>A0ABX1X202_9BACT</name>
<proteinExistence type="predicted"/>
<dbReference type="RefSeq" id="WP_171597553.1">
    <property type="nucleotide sequence ID" value="NZ_RZNH01000065.1"/>
</dbReference>
<gene>
    <name evidence="1" type="ORF">ELS83_21100</name>
</gene>
<dbReference type="EMBL" id="RZNH01000065">
    <property type="protein sequence ID" value="NOU62297.1"/>
    <property type="molecule type" value="Genomic_DNA"/>
</dbReference>
<accession>A0ABX1X202</accession>
<reference evidence="1 2" key="1">
    <citation type="submission" date="2018-12" db="EMBL/GenBank/DDBJ databases">
        <title>Marinifilum JC070 sp. nov., a marine bacterium isolated from Yongle Blue Hole in the South China Sea.</title>
        <authorList>
            <person name="Fu T."/>
        </authorList>
    </citation>
    <scope>NUCLEOTIDE SEQUENCE [LARGE SCALE GENOMIC DNA]</scope>
    <source>
        <strain evidence="1 2">JC070</strain>
    </source>
</reference>
<keyword evidence="2" id="KW-1185">Reference proteome</keyword>
<evidence type="ECO:0000313" key="2">
    <source>
        <dbReference type="Proteomes" id="UP000732105"/>
    </source>
</evidence>